<dbReference type="Proteomes" id="UP000031036">
    <property type="component" value="Unassembled WGS sequence"/>
</dbReference>
<accession>A0A0B2VTG4</accession>
<dbReference type="AlphaFoldDB" id="A0A0B2VTG4"/>
<evidence type="ECO:0000313" key="3">
    <source>
        <dbReference type="Proteomes" id="UP000031036"/>
    </source>
</evidence>
<dbReference type="OrthoDB" id="5824332at2759"/>
<dbReference type="EMBL" id="JPKZ01000517">
    <property type="protein sequence ID" value="KHN86811.1"/>
    <property type="molecule type" value="Genomic_DNA"/>
</dbReference>
<organism evidence="1 3">
    <name type="scientific">Toxocara canis</name>
    <name type="common">Canine roundworm</name>
    <dbReference type="NCBI Taxonomy" id="6265"/>
    <lineage>
        <taxon>Eukaryota</taxon>
        <taxon>Metazoa</taxon>
        <taxon>Ecdysozoa</taxon>
        <taxon>Nematoda</taxon>
        <taxon>Chromadorea</taxon>
        <taxon>Rhabditida</taxon>
        <taxon>Spirurina</taxon>
        <taxon>Ascaridomorpha</taxon>
        <taxon>Ascaridoidea</taxon>
        <taxon>Toxocaridae</taxon>
        <taxon>Toxocara</taxon>
    </lineage>
</organism>
<proteinExistence type="predicted"/>
<protein>
    <submittedName>
        <fullName evidence="1">Uncharacterized protein</fullName>
    </submittedName>
</protein>
<reference evidence="1 3" key="1">
    <citation type="submission" date="2014-11" db="EMBL/GenBank/DDBJ databases">
        <title>Genetic blueprint of the zoonotic pathogen Toxocara canis.</title>
        <authorList>
            <person name="Zhu X.-Q."/>
            <person name="Korhonen P.K."/>
            <person name="Cai H."/>
            <person name="Young N.D."/>
            <person name="Nejsum P."/>
            <person name="von Samson-Himmelstjerna G."/>
            <person name="Boag P.R."/>
            <person name="Tan P."/>
            <person name="Li Q."/>
            <person name="Min J."/>
            <person name="Yang Y."/>
            <person name="Wang X."/>
            <person name="Fang X."/>
            <person name="Hall R.S."/>
            <person name="Hofmann A."/>
            <person name="Sternberg P.W."/>
            <person name="Jex A.R."/>
            <person name="Gasser R.B."/>
        </authorList>
    </citation>
    <scope>NUCLEOTIDE SEQUENCE [LARGE SCALE GENOMIC DNA]</scope>
    <source>
        <strain evidence="1">PN_DK_2014</strain>
    </source>
</reference>
<sequence>MAYLRRVHTITTLDDPIVCGSKFSFPQKFDLNNNSLQRTRSDDEIDREPIHSESFVWDWPFSEDRQARGFLSKEKFCVCLPFDNGGTGESKGTLKKFEKLSGVDFIWTLGLCNNGFMGTYFWRIEIQILRDLNMLVLNASKDVARPDETSKRLKRVRKVYRLPRHYDITTLTTETYDWAIVIEAYKRIDPRNRKRPSSIQRADTFT</sequence>
<dbReference type="OMA" id="WDWPFSE"/>
<dbReference type="EMBL" id="UYWY01021265">
    <property type="protein sequence ID" value="VDM43763.1"/>
    <property type="molecule type" value="Genomic_DNA"/>
</dbReference>
<evidence type="ECO:0000313" key="2">
    <source>
        <dbReference type="EMBL" id="VDM43763.1"/>
    </source>
</evidence>
<name>A0A0B2VTG4_TOXCA</name>
<gene>
    <name evidence="1" type="ORF">Tcan_07787</name>
    <name evidence="2" type="ORF">TCNE_LOCUS12442</name>
</gene>
<keyword evidence="3" id="KW-1185">Reference proteome</keyword>
<evidence type="ECO:0000313" key="1">
    <source>
        <dbReference type="EMBL" id="KHN86811.1"/>
    </source>
</evidence>
<reference evidence="2" key="2">
    <citation type="submission" date="2018-11" db="EMBL/GenBank/DDBJ databases">
        <authorList>
            <consortium name="Pathogen Informatics"/>
        </authorList>
    </citation>
    <scope>NUCLEOTIDE SEQUENCE [LARGE SCALE GENOMIC DNA]</scope>
</reference>